<evidence type="ECO:0000313" key="1">
    <source>
        <dbReference type="EMBL" id="USD20123.1"/>
    </source>
</evidence>
<keyword evidence="2" id="KW-1185">Reference proteome</keyword>
<organism evidence="1 2">
    <name type="scientific">Microbulbifer variabilis</name>
    <dbReference type="NCBI Taxonomy" id="266805"/>
    <lineage>
        <taxon>Bacteria</taxon>
        <taxon>Pseudomonadati</taxon>
        <taxon>Pseudomonadota</taxon>
        <taxon>Gammaproteobacteria</taxon>
        <taxon>Cellvibrionales</taxon>
        <taxon>Microbulbiferaceae</taxon>
        <taxon>Microbulbifer</taxon>
    </lineage>
</organism>
<evidence type="ECO:0008006" key="3">
    <source>
        <dbReference type="Google" id="ProtNLM"/>
    </source>
</evidence>
<dbReference type="EMBL" id="CP092418">
    <property type="protein sequence ID" value="USD20123.1"/>
    <property type="molecule type" value="Genomic_DNA"/>
</dbReference>
<protein>
    <recommendedName>
        <fullName evidence="3">Lipoprotein</fullName>
    </recommendedName>
</protein>
<dbReference type="Proteomes" id="UP001055658">
    <property type="component" value="Chromosome"/>
</dbReference>
<name>A0ABY4VAA9_9GAMM</name>
<reference evidence="1" key="1">
    <citation type="submission" date="2022-02" db="EMBL/GenBank/DDBJ databases">
        <title>Coral-associated bacteria.</title>
        <authorList>
            <person name="Tang K."/>
            <person name="Wang X."/>
        </authorList>
    </citation>
    <scope>NUCLEOTIDE SEQUENCE</scope>
    <source>
        <strain evidence="1">SCSIO 43006</strain>
    </source>
</reference>
<accession>A0ABY4VAA9</accession>
<proteinExistence type="predicted"/>
<sequence>MISRILKLTTLFTAMHLVACDNIGDTLTKYFSQKCEVLDGKMVFSFANEKKNKSRIISIDSEVGSIKILKSNFKGSFSLDEVDLFLKPDSGSQSYLLSILLRKKSETIEFGYVEDEKCLELLMEIASDE</sequence>
<evidence type="ECO:0000313" key="2">
    <source>
        <dbReference type="Proteomes" id="UP001055658"/>
    </source>
</evidence>
<dbReference type="RefSeq" id="WP_252082231.1">
    <property type="nucleotide sequence ID" value="NZ_CP092418.1"/>
</dbReference>
<gene>
    <name evidence="1" type="ORF">MJO52_13655</name>
</gene>